<evidence type="ECO:0000313" key="7">
    <source>
        <dbReference type="EMBL" id="TYR37435.1"/>
    </source>
</evidence>
<reference evidence="7 8" key="1">
    <citation type="submission" date="2019-08" db="EMBL/GenBank/DDBJ databases">
        <title>Phlebobacter frassis gen. nov. sp. nov., a new member of family Sphingobacteriaceae isolated from sand fly rearing media.</title>
        <authorList>
            <person name="Kakumanu M.L."/>
            <person name="Marayati B.F."/>
            <person name="Wada-Katsumata A."/>
            <person name="Wasserberg G."/>
            <person name="Schal C."/>
            <person name="Apperson C.S."/>
            <person name="Ponnusamy L."/>
        </authorList>
    </citation>
    <scope>NUCLEOTIDE SEQUENCE [LARGE SCALE GENOMIC DNA]</scope>
    <source>
        <strain evidence="7 8">SSI9</strain>
    </source>
</reference>
<evidence type="ECO:0000256" key="1">
    <source>
        <dbReference type="ARBA" id="ARBA00007664"/>
    </source>
</evidence>
<dbReference type="InterPro" id="IPR009003">
    <property type="entry name" value="Peptidase_S1_PA"/>
</dbReference>
<evidence type="ECO:0000256" key="6">
    <source>
        <dbReference type="SAM" id="SignalP"/>
    </source>
</evidence>
<evidence type="ECO:0000256" key="2">
    <source>
        <dbReference type="ARBA" id="ARBA00022670"/>
    </source>
</evidence>
<feature type="signal peptide" evidence="6">
    <location>
        <begin position="1"/>
        <end position="21"/>
    </location>
</feature>
<keyword evidence="3" id="KW-0378">Hydrolase</keyword>
<dbReference type="RefSeq" id="WP_148918176.1">
    <property type="nucleotide sequence ID" value="NZ_VTAV01000002.1"/>
</dbReference>
<organism evidence="7 8">
    <name type="scientific">Sphingobacterium phlebotomi</name>
    <dbReference type="NCBI Taxonomy" id="2605433"/>
    <lineage>
        <taxon>Bacteria</taxon>
        <taxon>Pseudomonadati</taxon>
        <taxon>Bacteroidota</taxon>
        <taxon>Sphingobacteriia</taxon>
        <taxon>Sphingobacteriales</taxon>
        <taxon>Sphingobacteriaceae</taxon>
        <taxon>Sphingobacterium</taxon>
    </lineage>
</organism>
<dbReference type="GO" id="GO:0006508">
    <property type="term" value="P:proteolysis"/>
    <property type="evidence" value="ECO:0007669"/>
    <property type="project" value="UniProtKB-KW"/>
</dbReference>
<keyword evidence="2" id="KW-0645">Protease</keyword>
<accession>A0A5D4HD21</accession>
<comment type="caution">
    <text evidence="7">The sequence shown here is derived from an EMBL/GenBank/DDBJ whole genome shotgun (WGS) entry which is preliminary data.</text>
</comment>
<keyword evidence="5" id="KW-1015">Disulfide bond</keyword>
<protein>
    <recommendedName>
        <fullName evidence="9">Serine protease</fullName>
    </recommendedName>
</protein>
<comment type="similarity">
    <text evidence="1">Belongs to the peptidase S1 family.</text>
</comment>
<evidence type="ECO:0000256" key="3">
    <source>
        <dbReference type="ARBA" id="ARBA00022801"/>
    </source>
</evidence>
<dbReference type="PRINTS" id="PR00861">
    <property type="entry name" value="ALYTICPTASE"/>
</dbReference>
<dbReference type="Gene3D" id="2.40.10.10">
    <property type="entry name" value="Trypsin-like serine proteases"/>
    <property type="match status" value="2"/>
</dbReference>
<dbReference type="Proteomes" id="UP000322362">
    <property type="component" value="Unassembled WGS sequence"/>
</dbReference>
<evidence type="ECO:0000256" key="4">
    <source>
        <dbReference type="ARBA" id="ARBA00022825"/>
    </source>
</evidence>
<keyword evidence="4" id="KW-0720">Serine protease</keyword>
<keyword evidence="8" id="KW-1185">Reference proteome</keyword>
<evidence type="ECO:0000313" key="8">
    <source>
        <dbReference type="Proteomes" id="UP000322362"/>
    </source>
</evidence>
<dbReference type="GO" id="GO:0004252">
    <property type="term" value="F:serine-type endopeptidase activity"/>
    <property type="evidence" value="ECO:0007669"/>
    <property type="project" value="InterPro"/>
</dbReference>
<sequence length="399" mass="42700">MKNFLITSLTAIALLSFNACSNNGLDRDLSTTDGLTEANIVNVDQMEQDNSSEWEAKAKYKQLLKSFGKTRTAKGREVPDFPDYYGGAYITKKGTLAIYIYGDFEGAKKRVVSMVGEGDVEYKKADFSFSYLRQLMDELNEFVLNEKNPSISSNFNVFGLRDAENCIVVELKEFNDNKIQEFQNSVVNSPAIKFVQSEGEIVLNVDLYPGCEVRAGTSVGSFGFRARRNSDSQVGMVTAGHVIPVGEGARAGDIPTIIGTCSASQVSGSIDAAFIPITFPNNYVPTNILCGSSNVLSTSTDELLGSATVYKIGQATGLTFGQVISSSTSVTVQGGITLTNIVSTSYAAAVGDSGGIVYSIDAGNIRPTVGLHFANTTSGSTSYYAKADEVLSAFGLSRY</sequence>
<proteinExistence type="inferred from homology"/>
<dbReference type="InterPro" id="IPR001316">
    <property type="entry name" value="Pept_S1A_streptogrisin"/>
</dbReference>
<name>A0A5D4HD21_9SPHI</name>
<dbReference type="SUPFAM" id="SSF50494">
    <property type="entry name" value="Trypsin-like serine proteases"/>
    <property type="match status" value="1"/>
</dbReference>
<dbReference type="AlphaFoldDB" id="A0A5D4HD21"/>
<evidence type="ECO:0008006" key="9">
    <source>
        <dbReference type="Google" id="ProtNLM"/>
    </source>
</evidence>
<gene>
    <name evidence="7" type="ORF">FXV77_05370</name>
</gene>
<dbReference type="EMBL" id="VTAV01000002">
    <property type="protein sequence ID" value="TYR37435.1"/>
    <property type="molecule type" value="Genomic_DNA"/>
</dbReference>
<feature type="chain" id="PRO_5023055837" description="Serine protease" evidence="6">
    <location>
        <begin position="22"/>
        <end position="399"/>
    </location>
</feature>
<evidence type="ECO:0000256" key="5">
    <source>
        <dbReference type="ARBA" id="ARBA00023157"/>
    </source>
</evidence>
<keyword evidence="6" id="KW-0732">Signal</keyword>
<dbReference type="InterPro" id="IPR043504">
    <property type="entry name" value="Peptidase_S1_PA_chymotrypsin"/>
</dbReference>